<feature type="region of interest" description="Disordered" evidence="5">
    <location>
        <begin position="121"/>
        <end position="150"/>
    </location>
</feature>
<keyword evidence="4" id="KW-0472">Membrane</keyword>
<dbReference type="AlphaFoldDB" id="A0A1I7RYQ8"/>
<dbReference type="Pfam" id="PF00595">
    <property type="entry name" value="PDZ"/>
    <property type="match status" value="3"/>
</dbReference>
<feature type="compositionally biased region" description="Basic and acidic residues" evidence="5">
    <location>
        <begin position="306"/>
        <end position="319"/>
    </location>
</feature>
<feature type="compositionally biased region" description="Pro residues" evidence="5">
    <location>
        <begin position="1059"/>
        <end position="1069"/>
    </location>
</feature>
<dbReference type="FunFam" id="2.30.42.10:FF:000070">
    <property type="entry name" value="Multiple PDZ domain protein"/>
    <property type="match status" value="1"/>
</dbReference>
<dbReference type="PANTHER" id="PTHR19964">
    <property type="entry name" value="MULTIPLE PDZ DOMAIN PROTEIN"/>
    <property type="match status" value="1"/>
</dbReference>
<dbReference type="Gene3D" id="2.30.42.10">
    <property type="match status" value="4"/>
</dbReference>
<evidence type="ECO:0000313" key="8">
    <source>
        <dbReference type="WBParaSite" id="BXY_0587600.1"/>
    </source>
</evidence>
<protein>
    <submittedName>
        <fullName evidence="8">CDT1 domain-containing protein</fullName>
    </submittedName>
</protein>
<feature type="compositionally biased region" description="Polar residues" evidence="5">
    <location>
        <begin position="396"/>
        <end position="417"/>
    </location>
</feature>
<feature type="region of interest" description="Disordered" evidence="5">
    <location>
        <begin position="1091"/>
        <end position="1132"/>
    </location>
</feature>
<feature type="domain" description="PDZ" evidence="6">
    <location>
        <begin position="757"/>
        <end position="828"/>
    </location>
</feature>
<dbReference type="SMART" id="SM00228">
    <property type="entry name" value="PDZ"/>
    <property type="match status" value="3"/>
</dbReference>
<feature type="compositionally biased region" description="Polar residues" evidence="5">
    <location>
        <begin position="974"/>
        <end position="985"/>
    </location>
</feature>
<feature type="compositionally biased region" description="Polar residues" evidence="5">
    <location>
        <begin position="334"/>
        <end position="345"/>
    </location>
</feature>
<dbReference type="InterPro" id="IPR001478">
    <property type="entry name" value="PDZ"/>
</dbReference>
<evidence type="ECO:0000259" key="6">
    <source>
        <dbReference type="PROSITE" id="PS50106"/>
    </source>
</evidence>
<keyword evidence="3" id="KW-0677">Repeat</keyword>
<dbReference type="PANTHER" id="PTHR19964:SF92">
    <property type="entry name" value="PATJ HOMOLOG"/>
    <property type="match status" value="1"/>
</dbReference>
<feature type="compositionally biased region" description="Polar residues" evidence="5">
    <location>
        <begin position="1040"/>
        <end position="1053"/>
    </location>
</feature>
<reference evidence="8" key="1">
    <citation type="submission" date="2016-11" db="UniProtKB">
        <authorList>
            <consortium name="WormBaseParasite"/>
        </authorList>
    </citation>
    <scope>IDENTIFICATION</scope>
</reference>
<organism evidence="7 8">
    <name type="scientific">Bursaphelenchus xylophilus</name>
    <name type="common">Pinewood nematode worm</name>
    <name type="synonym">Aphelenchoides xylophilus</name>
    <dbReference type="NCBI Taxonomy" id="6326"/>
    <lineage>
        <taxon>Eukaryota</taxon>
        <taxon>Metazoa</taxon>
        <taxon>Ecdysozoa</taxon>
        <taxon>Nematoda</taxon>
        <taxon>Chromadorea</taxon>
        <taxon>Rhabditida</taxon>
        <taxon>Tylenchina</taxon>
        <taxon>Tylenchomorpha</taxon>
        <taxon>Aphelenchoidea</taxon>
        <taxon>Aphelenchoididae</taxon>
        <taxon>Bursaphelenchus</taxon>
    </lineage>
</organism>
<dbReference type="CDD" id="cd06670">
    <property type="entry name" value="PDZ6_MUPP1-like"/>
    <property type="match status" value="1"/>
</dbReference>
<comment type="subcellular location">
    <subcellularLocation>
        <location evidence="1">Membrane</location>
    </subcellularLocation>
</comment>
<dbReference type="CDD" id="cd06669">
    <property type="entry name" value="PDZ5_MUPP1-like"/>
    <property type="match status" value="1"/>
</dbReference>
<evidence type="ECO:0000256" key="3">
    <source>
        <dbReference type="ARBA" id="ARBA00022737"/>
    </source>
</evidence>
<feature type="compositionally biased region" description="Polar residues" evidence="5">
    <location>
        <begin position="278"/>
        <end position="292"/>
    </location>
</feature>
<feature type="compositionally biased region" description="Polar residues" evidence="5">
    <location>
        <begin position="1103"/>
        <end position="1121"/>
    </location>
</feature>
<feature type="compositionally biased region" description="Basic and acidic residues" evidence="5">
    <location>
        <begin position="986"/>
        <end position="998"/>
    </location>
</feature>
<evidence type="ECO:0000256" key="1">
    <source>
        <dbReference type="ARBA" id="ARBA00004370"/>
    </source>
</evidence>
<accession>A0A1I7RYQ8</accession>
<sequence>MKLFKWRRKSKAKSEPPADPLQPNFYSTTIIAPQPSSKSSLNPLTSITALNSASNLLGTPRPPRPLHFTKRPQSLAIQPDQKIDDDECSSGTYTPSVSTVFAQTVRTATSVASAQCAFKTRNGQPKGKAKRKTSRVSFQLGPPTTITEGSKKAMSECGTVSSKRPKPAFEAIKEKKDSVSSNLSAKLYMDYVVKLSGDWTQVEVIHLANDQSAGLGFGIVGGASTGVVVKTILPGTCWTMPTRAALTPSLLEEHIRNRIAANASASEAVIEEVVGRRPSQTSNIQEVNSEAATISPEAETQAEIAESTRTEAKIEEKESLNVMNDVKTHGDCTSAPSTSNDQSHSVGPDTMPEKLESADSLQRVSRRISNDVVAHVVNEQITVKKESNLSFDSKHSMLQQSGSNSQRPSKTPSTDRPMSLKNLQEMVNESALYGESHVTVRQELGKAATAANKCDKSIRLFLCRKIQQVNLYMPSPGESLPLAYPLLAAVHDDRLVKAKSEWNLSLSKKEYVDPSPLRSRSLEQLSSLAIWNCVPIVVTLEKDSRGLGFSIIDYQDPLHPDETVIVIRSLVPGGVAQADGRIVPGDRLLFVNGVDLSSSSLQNAVDVLKSAPLGLVRIGIAKPVPVNEFQLGAHSPIISRSERLLAKGSSPRSRRRRLHLGTSEQLLGSILGSHTSVSAVSSSEEVWIGADLYRRLNPQLYFPSSGSATPTTPRSHCSMFSWTPCSSRSVSPVSSPISLKGSWSYDVISLPPHLERSIKVMKGALPMGIVLDADVDKAINGCVVKSICSKKAIGRDGRVQVGDYIVRLNTENLRNVTNSQARAILKRTNLVGTQCNITYITASDAKLWKERFHREQSLNDQGISRLSPKVHPKFYRSPFLGRKGLASQLSQDSNDSRDLQNMNIDQLSDEFRKRVDDLMEEFIRAVFEDTVTELRAIYRTPDWSDATRKKSKDREISLKPPPIAPKPTIIPEPSKSQPSTSQTAKTQEENIPRAHREDSEDLPPPPPLPSTSESRPFEGKCSEESRPNPPQETPEEGRTVPSSTVTFQVPQTTAKDRSPSPPLPPPPANLPNSPTRSNGEIVNLKKTTQEVAAEVEVSHPRLSLTTDASTNTLASSASGQSGKEEQPRRRSNFWSEERSVVLLREPNETFGISIVGGRVEVSQKGGLPGTGSTVAGIFIKSVLPDSPAGRSNRMFMGDRVISVNDVDLRSATHEQAVLAIKNARNPVSFVVQSLQSFSADKVSPRRGPRTGSSSDAEN</sequence>
<feature type="region of interest" description="Disordered" evidence="5">
    <location>
        <begin position="388"/>
        <end position="417"/>
    </location>
</feature>
<evidence type="ECO:0000313" key="7">
    <source>
        <dbReference type="Proteomes" id="UP000095284"/>
    </source>
</evidence>
<feature type="domain" description="PDZ" evidence="6">
    <location>
        <begin position="1139"/>
        <end position="1235"/>
    </location>
</feature>
<feature type="compositionally biased region" description="Basic and acidic residues" evidence="5">
    <location>
        <begin position="945"/>
        <end position="957"/>
    </location>
</feature>
<dbReference type="GO" id="GO:0016020">
    <property type="term" value="C:membrane"/>
    <property type="evidence" value="ECO:0007669"/>
    <property type="project" value="UniProtKB-SubCell"/>
</dbReference>
<dbReference type="CDD" id="cd06671">
    <property type="entry name" value="PDZ7_MUPP1-PD6_PATJ-like"/>
    <property type="match status" value="1"/>
</dbReference>
<keyword evidence="2" id="KW-0597">Phosphoprotein</keyword>
<feature type="compositionally biased region" description="Pro residues" evidence="5">
    <location>
        <begin position="959"/>
        <end position="970"/>
    </location>
</feature>
<feature type="region of interest" description="Disordered" evidence="5">
    <location>
        <begin position="54"/>
        <end position="73"/>
    </location>
</feature>
<feature type="region of interest" description="Disordered" evidence="5">
    <location>
        <begin position="275"/>
        <end position="363"/>
    </location>
</feature>
<evidence type="ECO:0000256" key="5">
    <source>
        <dbReference type="SAM" id="MobiDB-lite"/>
    </source>
</evidence>
<dbReference type="InterPro" id="IPR051342">
    <property type="entry name" value="PDZ_scaffold"/>
</dbReference>
<dbReference type="eggNOG" id="KOG3528">
    <property type="taxonomic scope" value="Eukaryota"/>
</dbReference>
<dbReference type="PROSITE" id="PS50106">
    <property type="entry name" value="PDZ"/>
    <property type="match status" value="3"/>
</dbReference>
<feature type="domain" description="PDZ" evidence="6">
    <location>
        <begin position="537"/>
        <end position="612"/>
    </location>
</feature>
<dbReference type="Proteomes" id="UP000095284">
    <property type="component" value="Unplaced"/>
</dbReference>
<evidence type="ECO:0000256" key="4">
    <source>
        <dbReference type="ARBA" id="ARBA00023136"/>
    </source>
</evidence>
<feature type="compositionally biased region" description="Basic residues" evidence="5">
    <location>
        <begin position="1"/>
        <end position="11"/>
    </location>
</feature>
<dbReference type="InterPro" id="IPR036034">
    <property type="entry name" value="PDZ_sf"/>
</dbReference>
<feature type="compositionally biased region" description="Basic and acidic residues" evidence="5">
    <location>
        <begin position="1015"/>
        <end position="1026"/>
    </location>
</feature>
<feature type="region of interest" description="Disordered" evidence="5">
    <location>
        <begin position="1"/>
        <end position="23"/>
    </location>
</feature>
<name>A0A1I7RYQ8_BURXY</name>
<proteinExistence type="predicted"/>
<feature type="region of interest" description="Disordered" evidence="5">
    <location>
        <begin position="945"/>
        <end position="1079"/>
    </location>
</feature>
<dbReference type="SUPFAM" id="SSF50156">
    <property type="entry name" value="PDZ domain-like"/>
    <property type="match status" value="3"/>
</dbReference>
<dbReference type="WBParaSite" id="BXY_0587600.1">
    <property type="protein sequence ID" value="BXY_0587600.1"/>
    <property type="gene ID" value="BXY_0587600"/>
</dbReference>
<evidence type="ECO:0000256" key="2">
    <source>
        <dbReference type="ARBA" id="ARBA00022553"/>
    </source>
</evidence>